<dbReference type="AlphaFoldDB" id="A0A7Y8K4D4"/>
<dbReference type="EMBL" id="JACARF010000001">
    <property type="protein sequence ID" value="NWE74530.1"/>
    <property type="molecule type" value="Genomic_DNA"/>
</dbReference>
<protein>
    <submittedName>
        <fullName evidence="2">Uncharacterized protein</fullName>
    </submittedName>
</protein>
<proteinExistence type="predicted"/>
<evidence type="ECO:0000313" key="1">
    <source>
        <dbReference type="EMBL" id="NWE16106.1"/>
    </source>
</evidence>
<dbReference type="Proteomes" id="UP000531950">
    <property type="component" value="Unassembled WGS sequence"/>
</dbReference>
<dbReference type="EMBL" id="JACARG010000045">
    <property type="protein sequence ID" value="NWE16106.1"/>
    <property type="molecule type" value="Genomic_DNA"/>
</dbReference>
<evidence type="ECO:0000313" key="3">
    <source>
        <dbReference type="Proteomes" id="UP000531950"/>
    </source>
</evidence>
<comment type="caution">
    <text evidence="2">The sequence shown here is derived from an EMBL/GenBank/DDBJ whole genome shotgun (WGS) entry which is preliminary data.</text>
</comment>
<sequence length="115" mass="13351">MLYKISVFYKKPGDGDTYKREAGNECWYDHPILEVPWYLFNVLNQYHTPALNYSRNENNGRHSEYALRPSFKVAMTKRVPVSDYKGAVLHIALSGIELFVHGRKDDREAEQQEGA</sequence>
<gene>
    <name evidence="1" type="ORF">HX822_24465</name>
    <name evidence="2" type="ORF">HX828_03100</name>
</gene>
<accession>A0A7Y8K4D4</accession>
<dbReference type="RefSeq" id="WP_177043194.1">
    <property type="nucleotide sequence ID" value="NZ_JACAOQ010000002.1"/>
</dbReference>
<evidence type="ECO:0000313" key="4">
    <source>
        <dbReference type="Proteomes" id="UP000537188"/>
    </source>
</evidence>
<organism evidence="2 4">
    <name type="scientific">Pseudomonas yamanorum</name>
    <dbReference type="NCBI Taxonomy" id="515393"/>
    <lineage>
        <taxon>Bacteria</taxon>
        <taxon>Pseudomonadati</taxon>
        <taxon>Pseudomonadota</taxon>
        <taxon>Gammaproteobacteria</taxon>
        <taxon>Pseudomonadales</taxon>
        <taxon>Pseudomonadaceae</taxon>
        <taxon>Pseudomonas</taxon>
    </lineage>
</organism>
<reference evidence="3 4" key="1">
    <citation type="submission" date="2020-04" db="EMBL/GenBank/DDBJ databases">
        <title>Molecular characterization of pseudomonads from Agaricus bisporus reveal novel blotch 2 pathogens in Western Europe.</title>
        <authorList>
            <person name="Taparia T."/>
            <person name="Krijger M."/>
            <person name="Haynes E."/>
            <person name="Elpinstone J.G."/>
            <person name="Noble R."/>
            <person name="Van Der Wolf J."/>
        </authorList>
    </citation>
    <scope>NUCLEOTIDE SEQUENCE [LARGE SCALE GENOMIC DNA]</scope>
    <source>
        <strain evidence="2 4">IPO3781</strain>
        <strain evidence="1 3">IPO3782</strain>
    </source>
</reference>
<name>A0A7Y8K4D4_9PSED</name>
<dbReference type="Proteomes" id="UP000537188">
    <property type="component" value="Unassembled WGS sequence"/>
</dbReference>
<evidence type="ECO:0000313" key="2">
    <source>
        <dbReference type="EMBL" id="NWE74530.1"/>
    </source>
</evidence>